<feature type="binding site" evidence="11">
    <location>
        <position position="171"/>
    </location>
    <ligand>
        <name>FMN</name>
        <dbReference type="ChEBI" id="CHEBI:58210"/>
    </ligand>
</feature>
<reference evidence="13 14" key="1">
    <citation type="submission" date="2015-03" db="EMBL/GenBank/DDBJ databases">
        <title>Comparative analysis of the OM43 clade including a novel species from Red Sea uncovers genomic and metabolic diversity among marine methylotrophs.</title>
        <authorList>
            <person name="Jimenez-Infante F."/>
            <person name="Ngugi D.K."/>
            <person name="Vinu M."/>
            <person name="Alam I."/>
            <person name="Kamau A."/>
            <person name="Blom J."/>
            <person name="Bajic V.B."/>
            <person name="Stingl U."/>
        </authorList>
    </citation>
    <scope>NUCLEOTIDE SEQUENCE [LARGE SCALE GENOMIC DNA]</scope>
    <source>
        <strain evidence="13 14">MBRSH7</strain>
    </source>
</reference>
<dbReference type="PANTHER" id="PTHR48109:SF4">
    <property type="entry name" value="DIHYDROOROTATE DEHYDROGENASE (QUINONE), MITOCHONDRIAL"/>
    <property type="match status" value="1"/>
</dbReference>
<feature type="active site" description="Nucleophile" evidence="11">
    <location>
        <position position="174"/>
    </location>
</feature>
<dbReference type="PATRIC" id="fig|1623450.3.peg.989"/>
<keyword evidence="9 11" id="KW-0472">Membrane</keyword>
<evidence type="ECO:0000256" key="1">
    <source>
        <dbReference type="ARBA" id="ARBA00003125"/>
    </source>
</evidence>
<evidence type="ECO:0000256" key="11">
    <source>
        <dbReference type="HAMAP-Rule" id="MF_00225"/>
    </source>
</evidence>
<gene>
    <name evidence="11" type="primary">pyrD</name>
    <name evidence="13" type="ORF">VI33_04955</name>
</gene>
<comment type="catalytic activity">
    <reaction evidence="10 11">
        <text>(S)-dihydroorotate + a quinone = orotate + a quinol</text>
        <dbReference type="Rhea" id="RHEA:30187"/>
        <dbReference type="ChEBI" id="CHEBI:24646"/>
        <dbReference type="ChEBI" id="CHEBI:30839"/>
        <dbReference type="ChEBI" id="CHEBI:30864"/>
        <dbReference type="ChEBI" id="CHEBI:132124"/>
        <dbReference type="EC" id="1.3.5.2"/>
    </reaction>
</comment>
<name>A0A0H4JC37_9PROT</name>
<evidence type="ECO:0000259" key="12">
    <source>
        <dbReference type="Pfam" id="PF01180"/>
    </source>
</evidence>
<proteinExistence type="inferred from homology"/>
<dbReference type="Pfam" id="PF01180">
    <property type="entry name" value="DHO_dh"/>
    <property type="match status" value="1"/>
</dbReference>
<evidence type="ECO:0000256" key="4">
    <source>
        <dbReference type="ARBA" id="ARBA00005359"/>
    </source>
</evidence>
<dbReference type="InterPro" id="IPR013785">
    <property type="entry name" value="Aldolase_TIM"/>
</dbReference>
<dbReference type="GO" id="GO:0106430">
    <property type="term" value="F:dihydroorotate dehydrogenase (quinone) activity"/>
    <property type="evidence" value="ECO:0007669"/>
    <property type="project" value="UniProtKB-EC"/>
</dbReference>
<protein>
    <recommendedName>
        <fullName evidence="11">Dihydroorotate dehydrogenase (quinone)</fullName>
        <ecNumber evidence="11">1.3.5.2</ecNumber>
    </recommendedName>
    <alternativeName>
        <fullName evidence="11">DHOdehase</fullName>
        <shortName evidence="11">DHOD</shortName>
        <shortName evidence="11">DHODase</shortName>
    </alternativeName>
    <alternativeName>
        <fullName evidence="11">Dihydroorotate oxidase</fullName>
    </alternativeName>
</protein>
<dbReference type="EC" id="1.3.5.2" evidence="11"/>
<evidence type="ECO:0000256" key="6">
    <source>
        <dbReference type="ARBA" id="ARBA00022643"/>
    </source>
</evidence>
<organism evidence="13 14">
    <name type="scientific">Methylophilales bacterium MBRS-H7</name>
    <dbReference type="NCBI Taxonomy" id="1623450"/>
    <lineage>
        <taxon>Bacteria</taxon>
        <taxon>Pseudomonadati</taxon>
        <taxon>Pseudomonadota</taxon>
        <taxon>Betaproteobacteria</taxon>
        <taxon>Nitrosomonadales</taxon>
        <taxon>OM43 clade</taxon>
    </lineage>
</organism>
<feature type="binding site" evidence="11">
    <location>
        <position position="176"/>
    </location>
    <ligand>
        <name>substrate</name>
    </ligand>
</feature>
<dbReference type="NCBIfam" id="NF003652">
    <property type="entry name" value="PRK05286.2-5"/>
    <property type="match status" value="1"/>
</dbReference>
<feature type="binding site" evidence="11">
    <location>
        <begin position="245"/>
        <end position="246"/>
    </location>
    <ligand>
        <name>substrate</name>
    </ligand>
</feature>
<feature type="binding site" evidence="11">
    <location>
        <position position="171"/>
    </location>
    <ligand>
        <name>substrate</name>
    </ligand>
</feature>
<evidence type="ECO:0000256" key="2">
    <source>
        <dbReference type="ARBA" id="ARBA00004370"/>
    </source>
</evidence>
<dbReference type="InterPro" id="IPR050074">
    <property type="entry name" value="DHO_dehydrogenase"/>
</dbReference>
<feature type="binding site" evidence="11">
    <location>
        <position position="85"/>
    </location>
    <ligand>
        <name>FMN</name>
        <dbReference type="ChEBI" id="CHEBI:58210"/>
    </ligand>
</feature>
<feature type="binding site" evidence="11">
    <location>
        <begin position="316"/>
        <end position="317"/>
    </location>
    <ligand>
        <name>FMN</name>
        <dbReference type="ChEBI" id="CHEBI:58210"/>
    </ligand>
</feature>
<feature type="domain" description="Dihydroorotate dehydrogenase catalytic" evidence="12">
    <location>
        <begin position="48"/>
        <end position="334"/>
    </location>
</feature>
<dbReference type="CDD" id="cd04738">
    <property type="entry name" value="DHOD_2_like"/>
    <property type="match status" value="1"/>
</dbReference>
<dbReference type="PANTHER" id="PTHR48109">
    <property type="entry name" value="DIHYDROOROTATE DEHYDROGENASE (QUINONE), MITOCHONDRIAL-RELATED"/>
    <property type="match status" value="1"/>
</dbReference>
<feature type="binding site" evidence="11">
    <location>
        <position position="138"/>
    </location>
    <ligand>
        <name>FMN</name>
        <dbReference type="ChEBI" id="CHEBI:58210"/>
    </ligand>
</feature>
<accession>A0A0H4JC37</accession>
<dbReference type="GO" id="GO:0044205">
    <property type="term" value="P:'de novo' UMP biosynthetic process"/>
    <property type="evidence" value="ECO:0007669"/>
    <property type="project" value="UniProtKB-UniRule"/>
</dbReference>
<comment type="similarity">
    <text evidence="4 11">Belongs to the dihydroorotate dehydrogenase family. Type 2 subfamily.</text>
</comment>
<feature type="binding site" evidence="11">
    <location>
        <position position="65"/>
    </location>
    <ligand>
        <name>substrate</name>
    </ligand>
</feature>
<feature type="binding site" evidence="11">
    <location>
        <position position="244"/>
    </location>
    <ligand>
        <name>FMN</name>
        <dbReference type="ChEBI" id="CHEBI:58210"/>
    </ligand>
</feature>
<dbReference type="InterPro" id="IPR005720">
    <property type="entry name" value="Dihydroorotate_DH_cat"/>
</dbReference>
<dbReference type="PROSITE" id="PS00912">
    <property type="entry name" value="DHODEHASE_2"/>
    <property type="match status" value="1"/>
</dbReference>
<dbReference type="Gene3D" id="3.20.20.70">
    <property type="entry name" value="Aldolase class I"/>
    <property type="match status" value="1"/>
</dbReference>
<comment type="cofactor">
    <cofactor evidence="11">
        <name>FMN</name>
        <dbReference type="ChEBI" id="CHEBI:58210"/>
    </cofactor>
    <text evidence="11">Binds 1 FMN per subunit.</text>
</comment>
<dbReference type="Proteomes" id="UP000066549">
    <property type="component" value="Chromosome"/>
</dbReference>
<evidence type="ECO:0000313" key="13">
    <source>
        <dbReference type="EMBL" id="AKO66057.1"/>
    </source>
</evidence>
<dbReference type="PROSITE" id="PS00911">
    <property type="entry name" value="DHODEHASE_1"/>
    <property type="match status" value="1"/>
</dbReference>
<keyword evidence="5 11" id="KW-0285">Flavoprotein</keyword>
<dbReference type="PIRSF" id="PIRSF000164">
    <property type="entry name" value="DHO_oxidase"/>
    <property type="match status" value="1"/>
</dbReference>
<feature type="binding site" evidence="11">
    <location>
        <begin position="110"/>
        <end position="114"/>
    </location>
    <ligand>
        <name>substrate</name>
    </ligand>
</feature>
<dbReference type="GO" id="GO:0006207">
    <property type="term" value="P:'de novo' pyrimidine nucleobase biosynthetic process"/>
    <property type="evidence" value="ECO:0007669"/>
    <property type="project" value="UniProtKB-UniRule"/>
</dbReference>
<feature type="binding site" evidence="11">
    <location>
        <begin position="61"/>
        <end position="65"/>
    </location>
    <ligand>
        <name>FMN</name>
        <dbReference type="ChEBI" id="CHEBI:58210"/>
    </ligand>
</feature>
<evidence type="ECO:0000256" key="9">
    <source>
        <dbReference type="ARBA" id="ARBA00023136"/>
    </source>
</evidence>
<evidence type="ECO:0000256" key="10">
    <source>
        <dbReference type="ARBA" id="ARBA00048639"/>
    </source>
</evidence>
<evidence type="ECO:0000256" key="7">
    <source>
        <dbReference type="ARBA" id="ARBA00022975"/>
    </source>
</evidence>
<keyword evidence="6 11" id="KW-0288">FMN</keyword>
<feature type="binding site" evidence="11">
    <location>
        <position position="216"/>
    </location>
    <ligand>
        <name>FMN</name>
        <dbReference type="ChEBI" id="CHEBI:58210"/>
    </ligand>
</feature>
<dbReference type="GO" id="GO:0005886">
    <property type="term" value="C:plasma membrane"/>
    <property type="evidence" value="ECO:0007669"/>
    <property type="project" value="UniProtKB-SubCell"/>
</dbReference>
<keyword evidence="11" id="KW-1003">Cell membrane</keyword>
<dbReference type="HAMAP" id="MF_00225">
    <property type="entry name" value="DHO_dh_type2"/>
    <property type="match status" value="1"/>
</dbReference>
<keyword evidence="14" id="KW-1185">Reference proteome</keyword>
<dbReference type="AlphaFoldDB" id="A0A0H4JC37"/>
<feature type="binding site" evidence="11">
    <location>
        <position position="266"/>
    </location>
    <ligand>
        <name>FMN</name>
        <dbReference type="ChEBI" id="CHEBI:58210"/>
    </ligand>
</feature>
<comment type="subunit">
    <text evidence="11">Monomer.</text>
</comment>
<comment type="pathway">
    <text evidence="3 11">Pyrimidine metabolism; UMP biosynthesis via de novo pathway; orotate from (S)-dihydroorotate (quinone route): step 1/1.</text>
</comment>
<evidence type="ECO:0000256" key="5">
    <source>
        <dbReference type="ARBA" id="ARBA00022630"/>
    </source>
</evidence>
<dbReference type="InterPro" id="IPR001295">
    <property type="entry name" value="Dihydroorotate_DH_CS"/>
</dbReference>
<feature type="binding site" evidence="11">
    <location>
        <position position="295"/>
    </location>
    <ligand>
        <name>FMN</name>
        <dbReference type="ChEBI" id="CHEBI:58210"/>
    </ligand>
</feature>
<dbReference type="NCBIfam" id="TIGR01036">
    <property type="entry name" value="pyrD_sub2"/>
    <property type="match status" value="1"/>
</dbReference>
<dbReference type="InterPro" id="IPR005719">
    <property type="entry name" value="Dihydroorotate_DH_2"/>
</dbReference>
<dbReference type="GO" id="GO:0005737">
    <property type="term" value="C:cytoplasm"/>
    <property type="evidence" value="ECO:0007669"/>
    <property type="project" value="InterPro"/>
</dbReference>
<comment type="subcellular location">
    <subcellularLocation>
        <location evidence="11">Cell membrane</location>
        <topology evidence="11">Peripheral membrane protein</topology>
    </subcellularLocation>
    <subcellularLocation>
        <location evidence="2">Membrane</location>
    </subcellularLocation>
</comment>
<dbReference type="EMBL" id="CP011002">
    <property type="protein sequence ID" value="AKO66057.1"/>
    <property type="molecule type" value="Genomic_DNA"/>
</dbReference>
<evidence type="ECO:0000256" key="3">
    <source>
        <dbReference type="ARBA" id="ARBA00005161"/>
    </source>
</evidence>
<dbReference type="InterPro" id="IPR012135">
    <property type="entry name" value="Dihydroorotate_DH_1_2"/>
</dbReference>
<dbReference type="OrthoDB" id="9802377at2"/>
<keyword evidence="8 11" id="KW-0560">Oxidoreductase</keyword>
<comment type="function">
    <text evidence="1 11">Catalyzes the conversion of dihydroorotate to orotate with quinone as electron acceptor.</text>
</comment>
<evidence type="ECO:0000313" key="14">
    <source>
        <dbReference type="Proteomes" id="UP000066549"/>
    </source>
</evidence>
<sequence length="335" mass="37758">MLYRFFRSVIFLLPPEFSHHFILKILKFVNFISLLKVKDIKNEKPFFIKGLNFKNRVGLAAGFDKNAEHMQIFENLGFGFLEIGTVTPKPQPGNKKPRIFRDPKSEALINSFGFNNVGIYKFIDNIKKSKVNLVIGINIGKNALTPYEDSINDYIACMREAYICADYLTVNISSPNTKNLRDLHNLSDLKIFIKSLMIEKNKLQKKLNKSVPIFLKLSPDIDESKIKPIIDLLIANNIDGVIVTNTTIDKSKISKPYQHLPGGVSGAPLKTKSEQMLSTVKKISKNKLLIISVGGIMTADDALKRIRMGADLVQIYTGLIYQGPSLVNEIRQKLS</sequence>
<dbReference type="UniPathway" id="UPA00070">
    <property type="reaction ID" value="UER00946"/>
</dbReference>
<evidence type="ECO:0000256" key="8">
    <source>
        <dbReference type="ARBA" id="ARBA00023002"/>
    </source>
</evidence>
<dbReference type="SUPFAM" id="SSF51395">
    <property type="entry name" value="FMN-linked oxidoreductases"/>
    <property type="match status" value="1"/>
</dbReference>
<keyword evidence="7 11" id="KW-0665">Pyrimidine biosynthesis</keyword>